<comment type="subcellular location">
    <subcellularLocation>
        <location evidence="2">Nucleus</location>
    </subcellularLocation>
</comment>
<dbReference type="EC" id="3.6.1.-" evidence="2"/>
<dbReference type="GO" id="GO:0110155">
    <property type="term" value="P:NAD-cap decapping"/>
    <property type="evidence" value="ECO:0007669"/>
    <property type="project" value="TreeGrafter"/>
</dbReference>
<protein>
    <recommendedName>
        <fullName evidence="2">Decapping nuclease</fullName>
        <ecNumber evidence="2">3.6.1.-</ecNumber>
    </recommendedName>
</protein>
<name>A0A0N5C0M8_STREA</name>
<dbReference type="AlphaFoldDB" id="A0A0N5C0M8"/>
<keyword evidence="2" id="KW-0539">Nucleus</keyword>
<comment type="similarity">
    <text evidence="1 2">Belongs to the DXO/Dom3Z family.</text>
</comment>
<evidence type="ECO:0000313" key="4">
    <source>
        <dbReference type="Proteomes" id="UP000046392"/>
    </source>
</evidence>
<dbReference type="PANTHER" id="PTHR12395">
    <property type="entry name" value="DOM-3 RELATED"/>
    <property type="match status" value="1"/>
</dbReference>
<dbReference type="GO" id="GO:0004518">
    <property type="term" value="F:nuclease activity"/>
    <property type="evidence" value="ECO:0007669"/>
    <property type="project" value="UniProtKB-KW"/>
</dbReference>
<dbReference type="Proteomes" id="UP000046392">
    <property type="component" value="Unplaced"/>
</dbReference>
<dbReference type="GO" id="GO:0000166">
    <property type="term" value="F:nucleotide binding"/>
    <property type="evidence" value="ECO:0007669"/>
    <property type="project" value="UniProtKB-KW"/>
</dbReference>
<dbReference type="GO" id="GO:0000956">
    <property type="term" value="P:nuclear-transcribed mRNA catabolic process"/>
    <property type="evidence" value="ECO:0007669"/>
    <property type="project" value="TreeGrafter"/>
</dbReference>
<dbReference type="WBParaSite" id="SPAL_0001155600.1">
    <property type="protein sequence ID" value="SPAL_0001155600.1"/>
    <property type="gene ID" value="SPAL_0001155600"/>
</dbReference>
<keyword evidence="2" id="KW-0547">Nucleotide-binding</keyword>
<keyword evidence="2" id="KW-0694">RNA-binding</keyword>
<keyword evidence="2" id="KW-0378">Hydrolase</keyword>
<evidence type="ECO:0000313" key="5">
    <source>
        <dbReference type="WBParaSite" id="SPAL_0001155600.1"/>
    </source>
</evidence>
<dbReference type="Pfam" id="PF08652">
    <property type="entry name" value="RAI1"/>
    <property type="match status" value="1"/>
</dbReference>
<accession>A0A0N5C0M8</accession>
<feature type="domain" description="RAI1-like" evidence="3">
    <location>
        <begin position="13"/>
        <end position="309"/>
    </location>
</feature>
<keyword evidence="2" id="KW-0479">Metal-binding</keyword>
<evidence type="ECO:0000256" key="2">
    <source>
        <dbReference type="RuleBase" id="RU367113"/>
    </source>
</evidence>
<evidence type="ECO:0000259" key="3">
    <source>
        <dbReference type="Pfam" id="PF08652"/>
    </source>
</evidence>
<keyword evidence="4" id="KW-1185">Reference proteome</keyword>
<dbReference type="InterPro" id="IPR013961">
    <property type="entry name" value="RAI1"/>
</dbReference>
<dbReference type="STRING" id="174720.A0A0N5C0M8"/>
<proteinExistence type="inferred from homology"/>
<keyword evidence="2" id="KW-0540">Nuclease</keyword>
<sequence length="340" mass="39317">MDTFTNFYHLLSEPKKITAFSFDENGNVMGNETENQVFLKKSVLEIENLKIDLKEPYESYKPKVNELKVFFLSNMLLHFYKRGDKKLKKGLMGPDFFITRGTLSALAGGKERDSLTSWAFVLDGVIIIAGENNSDSSNIESYGGIYFENAITYKPGNEIEDFVRSVNNWEQYKEVYTTDVSLINRKSVRIAYSCEIDAFEKDSISPLEIKTQFLKKRPYKNGKIFCDNKSVNICLQCMFGNIHEVVVGYKDNDNIVCKIEKYPVKEILKNPEIANAVEKCCDRLGNRLEHIKKLFLAKKNKGCFKIETFDYSEEFSATYYPEIVPEVERLFTKEFCDTFF</sequence>
<dbReference type="GO" id="GO:0046872">
    <property type="term" value="F:metal ion binding"/>
    <property type="evidence" value="ECO:0007669"/>
    <property type="project" value="UniProtKB-KW"/>
</dbReference>
<comment type="cofactor">
    <cofactor evidence="2">
        <name>a divalent metal cation</name>
        <dbReference type="ChEBI" id="CHEBI:60240"/>
    </cofactor>
</comment>
<dbReference type="GO" id="GO:0005829">
    <property type="term" value="C:cytosol"/>
    <property type="evidence" value="ECO:0007669"/>
    <property type="project" value="TreeGrafter"/>
</dbReference>
<organism evidence="4 5">
    <name type="scientific">Strongyloides papillosus</name>
    <name type="common">Intestinal threadworm</name>
    <dbReference type="NCBI Taxonomy" id="174720"/>
    <lineage>
        <taxon>Eukaryota</taxon>
        <taxon>Metazoa</taxon>
        <taxon>Ecdysozoa</taxon>
        <taxon>Nematoda</taxon>
        <taxon>Chromadorea</taxon>
        <taxon>Rhabditida</taxon>
        <taxon>Tylenchina</taxon>
        <taxon>Panagrolaimomorpha</taxon>
        <taxon>Strongyloidoidea</taxon>
        <taxon>Strongyloididae</taxon>
        <taxon>Strongyloides</taxon>
    </lineage>
</organism>
<dbReference type="GO" id="GO:0005634">
    <property type="term" value="C:nucleus"/>
    <property type="evidence" value="ECO:0007669"/>
    <property type="project" value="UniProtKB-SubCell"/>
</dbReference>
<dbReference type="InterPro" id="IPR039039">
    <property type="entry name" value="RAI1-like_fam"/>
</dbReference>
<dbReference type="PANTHER" id="PTHR12395:SF9">
    <property type="entry name" value="DECAPPING AND EXORIBONUCLEASE PROTEIN"/>
    <property type="match status" value="1"/>
</dbReference>
<comment type="function">
    <text evidence="2">Decapping enzyme for NAD-capped RNAs: specifically hydrolyzes the nicotinamide adenine dinucleotide (NAD) cap from a subset of RNAs by removing the entire NAD moiety from the 5'-end of an NAD-capped RNA.</text>
</comment>
<dbReference type="GO" id="GO:0003723">
    <property type="term" value="F:RNA binding"/>
    <property type="evidence" value="ECO:0007669"/>
    <property type="project" value="UniProtKB-KW"/>
</dbReference>
<evidence type="ECO:0000256" key="1">
    <source>
        <dbReference type="ARBA" id="ARBA00006562"/>
    </source>
</evidence>
<reference evidence="5" key="1">
    <citation type="submission" date="2017-02" db="UniProtKB">
        <authorList>
            <consortium name="WormBaseParasite"/>
        </authorList>
    </citation>
    <scope>IDENTIFICATION</scope>
</reference>
<dbReference type="GO" id="GO:0034353">
    <property type="term" value="F:mRNA 5'-diphosphatase activity"/>
    <property type="evidence" value="ECO:0007669"/>
    <property type="project" value="TreeGrafter"/>
</dbReference>